<feature type="compositionally biased region" description="Low complexity" evidence="1">
    <location>
        <begin position="356"/>
        <end position="368"/>
    </location>
</feature>
<dbReference type="GO" id="GO:0005615">
    <property type="term" value="C:extracellular space"/>
    <property type="evidence" value="ECO:0007669"/>
    <property type="project" value="TreeGrafter"/>
</dbReference>
<evidence type="ECO:0000313" key="4">
    <source>
        <dbReference type="EMBL" id="KAF7726648.1"/>
    </source>
</evidence>
<feature type="compositionally biased region" description="Low complexity" evidence="1">
    <location>
        <begin position="389"/>
        <end position="409"/>
    </location>
</feature>
<accession>A0A8H7BN56</accession>
<dbReference type="PROSITE" id="PS50213">
    <property type="entry name" value="FAS1"/>
    <property type="match status" value="2"/>
</dbReference>
<protein>
    <recommendedName>
        <fullName evidence="3">FAS1 domain-containing protein</fullName>
    </recommendedName>
</protein>
<dbReference type="InterPro" id="IPR000782">
    <property type="entry name" value="FAS1_domain"/>
</dbReference>
<feature type="chain" id="PRO_5034432431" description="FAS1 domain-containing protein" evidence="2">
    <location>
        <begin position="19"/>
        <end position="527"/>
    </location>
</feature>
<dbReference type="OrthoDB" id="286301at2759"/>
<feature type="compositionally biased region" description="Low complexity" evidence="1">
    <location>
        <begin position="80"/>
        <end position="91"/>
    </location>
</feature>
<dbReference type="Proteomes" id="UP000605846">
    <property type="component" value="Unassembled WGS sequence"/>
</dbReference>
<keyword evidence="2" id="KW-0732">Signal</keyword>
<feature type="domain" description="FAS1" evidence="3">
    <location>
        <begin position="258"/>
        <end position="458"/>
    </location>
</feature>
<name>A0A8H7BN56_9FUNG</name>
<evidence type="ECO:0000313" key="5">
    <source>
        <dbReference type="Proteomes" id="UP000605846"/>
    </source>
</evidence>
<feature type="region of interest" description="Disordered" evidence="1">
    <location>
        <begin position="387"/>
        <end position="409"/>
    </location>
</feature>
<dbReference type="AlphaFoldDB" id="A0A8H7BN56"/>
<dbReference type="PANTHER" id="PTHR10900:SF77">
    <property type="entry name" value="FI19380P1"/>
    <property type="match status" value="1"/>
</dbReference>
<dbReference type="PANTHER" id="PTHR10900">
    <property type="entry name" value="PERIOSTIN-RELATED"/>
    <property type="match status" value="1"/>
</dbReference>
<gene>
    <name evidence="4" type="ORF">EC973_008521</name>
</gene>
<sequence length="527" mass="55020">MWTRLWLILTLCVLGTLAQLNTLSIIQILNASQLSPAYKFVQLLESSPDYQPMINLLSQPGNLTFFVPSDEVFDQLSLTTSSPTQTSASMTNPTANPSGMAGASTMQTPSGNSTTTSSQMTVAQPQTTQTGGGGSFGRLGKIRSAVTNRVLQADSDGVFVSEGAQTFAVMDLIRYHLVNKTYNLPDDLQSNTSVVNTLLTNQTLDASGQGAPLLIHKYGNSSMNCTVGNGLGEANLTTGGIVASNGVIYVINKVLVPPNPVSEVALQIPDLAGINFFLQIYENVASQLDNITNATFFAPVNDALRDLDFRNMDNNTLQALLTTHIVQGIYYTANLTNANATTSTNTTGGGGGGGTNTTSNATTTGANTMGSITASPVQTGLAFLFRRQNGPSTGNNTTTGGAGGNNATSTNTTVTTFAGTPLTIQPINATSFMVGNATVVRSDILVQNGVLHLIDKVLEPTISSTNNNTNTTQPSGTSMIQSIQTTTQTSNTPTPTTTSPTSGANSGIVQDGFRTLLILLITVAFGL</sequence>
<feature type="signal peptide" evidence="2">
    <location>
        <begin position="1"/>
        <end position="18"/>
    </location>
</feature>
<evidence type="ECO:0000256" key="2">
    <source>
        <dbReference type="SAM" id="SignalP"/>
    </source>
</evidence>
<dbReference type="InterPro" id="IPR036378">
    <property type="entry name" value="FAS1_dom_sf"/>
</dbReference>
<dbReference type="SUPFAM" id="SSF82153">
    <property type="entry name" value="FAS1 domain"/>
    <property type="match status" value="2"/>
</dbReference>
<evidence type="ECO:0000256" key="1">
    <source>
        <dbReference type="SAM" id="MobiDB-lite"/>
    </source>
</evidence>
<organism evidence="4 5">
    <name type="scientific">Apophysomyces ossiformis</name>
    <dbReference type="NCBI Taxonomy" id="679940"/>
    <lineage>
        <taxon>Eukaryota</taxon>
        <taxon>Fungi</taxon>
        <taxon>Fungi incertae sedis</taxon>
        <taxon>Mucoromycota</taxon>
        <taxon>Mucoromycotina</taxon>
        <taxon>Mucoromycetes</taxon>
        <taxon>Mucorales</taxon>
        <taxon>Mucorineae</taxon>
        <taxon>Mucoraceae</taxon>
        <taxon>Apophysomyces</taxon>
    </lineage>
</organism>
<comment type="caution">
    <text evidence="4">The sequence shown here is derived from an EMBL/GenBank/DDBJ whole genome shotgun (WGS) entry which is preliminary data.</text>
</comment>
<feature type="domain" description="FAS1" evidence="3">
    <location>
        <begin position="21"/>
        <end position="255"/>
    </location>
</feature>
<feature type="region of interest" description="Disordered" evidence="1">
    <location>
        <begin position="342"/>
        <end position="371"/>
    </location>
</feature>
<proteinExistence type="predicted"/>
<feature type="region of interest" description="Disordered" evidence="1">
    <location>
        <begin position="463"/>
        <end position="505"/>
    </location>
</feature>
<dbReference type="Gene3D" id="2.30.180.10">
    <property type="entry name" value="FAS1 domain"/>
    <property type="match status" value="3"/>
</dbReference>
<dbReference type="EMBL" id="JABAYA010000074">
    <property type="protein sequence ID" value="KAF7726648.1"/>
    <property type="molecule type" value="Genomic_DNA"/>
</dbReference>
<feature type="compositionally biased region" description="Polar residues" evidence="1">
    <location>
        <begin position="104"/>
        <end position="123"/>
    </location>
</feature>
<feature type="region of interest" description="Disordered" evidence="1">
    <location>
        <begin position="80"/>
        <end position="136"/>
    </location>
</feature>
<reference evidence="4" key="1">
    <citation type="submission" date="2020-01" db="EMBL/GenBank/DDBJ databases">
        <title>Genome Sequencing of Three Apophysomyces-Like Fungal Strains Confirms a Novel Fungal Genus in the Mucoromycota with divergent Burkholderia-like Endosymbiotic Bacteria.</title>
        <authorList>
            <person name="Stajich J.E."/>
            <person name="Macias A.M."/>
            <person name="Carter-House D."/>
            <person name="Lovett B."/>
            <person name="Kasson L.R."/>
            <person name="Berry K."/>
            <person name="Grigoriev I."/>
            <person name="Chang Y."/>
            <person name="Spatafora J."/>
            <person name="Kasson M.T."/>
        </authorList>
    </citation>
    <scope>NUCLEOTIDE SEQUENCE</scope>
    <source>
        <strain evidence="4">NRRL A-21654</strain>
    </source>
</reference>
<dbReference type="SMART" id="SM00554">
    <property type="entry name" value="FAS1"/>
    <property type="match status" value="2"/>
</dbReference>
<evidence type="ECO:0000259" key="3">
    <source>
        <dbReference type="PROSITE" id="PS50213"/>
    </source>
</evidence>
<keyword evidence="5" id="KW-1185">Reference proteome</keyword>
<dbReference type="Pfam" id="PF02469">
    <property type="entry name" value="Fasciclin"/>
    <property type="match status" value="3"/>
</dbReference>
<dbReference type="InterPro" id="IPR050904">
    <property type="entry name" value="Adhesion/Biosynth-related"/>
</dbReference>